<sequence length="238" mass="26390">MNRLLNEIAYRGFCTWMALATVWAYRIQSPLSWTMIGLAAAVDIAALVVPRRRSEGQRFRVPITDVVAAATIGVLALLAVTAPFIQNLCDTTTVSNLNRYVPIIDIQLNVFGGACEAHFGYSVAWSIFVFFFSINAITVISRIHNLFARPVPIGLGVMPMLVNPKKVRSPGVWLLAIGVIGLALFATLSFDPEGRSIVYIAPMRILDLFVVSFVMSLTLMLVNSLFVVWEDRNWGIKR</sequence>
<dbReference type="RefSeq" id="WP_188910208.1">
    <property type="nucleotide sequence ID" value="NZ_BMMF01000003.1"/>
</dbReference>
<feature type="transmembrane region" description="Helical" evidence="1">
    <location>
        <begin position="61"/>
        <end position="85"/>
    </location>
</feature>
<keyword evidence="1" id="KW-0472">Membrane</keyword>
<feature type="transmembrane region" description="Helical" evidence="1">
    <location>
        <begin position="31"/>
        <end position="49"/>
    </location>
</feature>
<gene>
    <name evidence="2" type="ORF">GCM10011322_09640</name>
</gene>
<feature type="transmembrane region" description="Helical" evidence="1">
    <location>
        <begin position="7"/>
        <end position="25"/>
    </location>
</feature>
<evidence type="ECO:0000256" key="1">
    <source>
        <dbReference type="SAM" id="Phobius"/>
    </source>
</evidence>
<dbReference type="Proteomes" id="UP000600449">
    <property type="component" value="Unassembled WGS sequence"/>
</dbReference>
<organism evidence="2 3">
    <name type="scientific">Salinarimonas ramus</name>
    <dbReference type="NCBI Taxonomy" id="690164"/>
    <lineage>
        <taxon>Bacteria</taxon>
        <taxon>Pseudomonadati</taxon>
        <taxon>Pseudomonadota</taxon>
        <taxon>Alphaproteobacteria</taxon>
        <taxon>Hyphomicrobiales</taxon>
        <taxon>Salinarimonadaceae</taxon>
        <taxon>Salinarimonas</taxon>
    </lineage>
</organism>
<dbReference type="EMBL" id="BMMF01000003">
    <property type="protein sequence ID" value="GGK25157.1"/>
    <property type="molecule type" value="Genomic_DNA"/>
</dbReference>
<feature type="transmembrane region" description="Helical" evidence="1">
    <location>
        <begin position="170"/>
        <end position="188"/>
    </location>
</feature>
<keyword evidence="1" id="KW-0812">Transmembrane</keyword>
<protein>
    <submittedName>
        <fullName evidence="2">Uncharacterized protein</fullName>
    </submittedName>
</protein>
<name>A0A917V2V9_9HYPH</name>
<dbReference type="AlphaFoldDB" id="A0A917V2V9"/>
<feature type="transmembrane region" description="Helical" evidence="1">
    <location>
        <begin position="119"/>
        <end position="140"/>
    </location>
</feature>
<accession>A0A917V2V9</accession>
<keyword evidence="3" id="KW-1185">Reference proteome</keyword>
<comment type="caution">
    <text evidence="2">The sequence shown here is derived from an EMBL/GenBank/DDBJ whole genome shotgun (WGS) entry which is preliminary data.</text>
</comment>
<reference evidence="2 3" key="1">
    <citation type="journal article" date="2014" name="Int. J. Syst. Evol. Microbiol.">
        <title>Complete genome sequence of Corynebacterium casei LMG S-19264T (=DSM 44701T), isolated from a smear-ripened cheese.</title>
        <authorList>
            <consortium name="US DOE Joint Genome Institute (JGI-PGF)"/>
            <person name="Walter F."/>
            <person name="Albersmeier A."/>
            <person name="Kalinowski J."/>
            <person name="Ruckert C."/>
        </authorList>
    </citation>
    <scope>NUCLEOTIDE SEQUENCE [LARGE SCALE GENOMIC DNA]</scope>
    <source>
        <strain evidence="2 3">CGMCC 1.9161</strain>
    </source>
</reference>
<evidence type="ECO:0000313" key="3">
    <source>
        <dbReference type="Proteomes" id="UP000600449"/>
    </source>
</evidence>
<keyword evidence="1" id="KW-1133">Transmembrane helix</keyword>
<proteinExistence type="predicted"/>
<evidence type="ECO:0000313" key="2">
    <source>
        <dbReference type="EMBL" id="GGK25157.1"/>
    </source>
</evidence>
<feature type="transmembrane region" description="Helical" evidence="1">
    <location>
        <begin position="208"/>
        <end position="229"/>
    </location>
</feature>